<dbReference type="AlphaFoldDB" id="A0A437H1D3"/>
<evidence type="ECO:0000256" key="3">
    <source>
        <dbReference type="ARBA" id="ARBA00023237"/>
    </source>
</evidence>
<dbReference type="GO" id="GO:0009279">
    <property type="term" value="C:cell outer membrane"/>
    <property type="evidence" value="ECO:0007669"/>
    <property type="project" value="UniProtKB-SubCell"/>
</dbReference>
<evidence type="ECO:0000313" key="9">
    <source>
        <dbReference type="Proteomes" id="UP000283003"/>
    </source>
</evidence>
<dbReference type="InterPro" id="IPR036942">
    <property type="entry name" value="Beta-barrel_TonB_sf"/>
</dbReference>
<keyword evidence="8" id="KW-0675">Receptor</keyword>
<dbReference type="Proteomes" id="UP000283003">
    <property type="component" value="Unassembled WGS sequence"/>
</dbReference>
<dbReference type="PANTHER" id="PTHR40980:SF3">
    <property type="entry name" value="TONB-DEPENDENT RECEPTOR-LIKE BETA-BARREL DOMAIN-CONTAINING PROTEIN"/>
    <property type="match status" value="1"/>
</dbReference>
<comment type="subcellular location">
    <subcellularLocation>
        <location evidence="1 4">Cell outer membrane</location>
    </subcellularLocation>
</comment>
<comment type="similarity">
    <text evidence="4">Belongs to the TonB-dependent receptor family.</text>
</comment>
<dbReference type="Gene3D" id="2.40.170.20">
    <property type="entry name" value="TonB-dependent receptor, beta-barrel domain"/>
    <property type="match status" value="1"/>
</dbReference>
<accession>A0A437H1D3</accession>
<organism evidence="8 9">
    <name type="scientific">Croceicoccus ponticola</name>
    <dbReference type="NCBI Taxonomy" id="2217664"/>
    <lineage>
        <taxon>Bacteria</taxon>
        <taxon>Pseudomonadati</taxon>
        <taxon>Pseudomonadota</taxon>
        <taxon>Alphaproteobacteria</taxon>
        <taxon>Sphingomonadales</taxon>
        <taxon>Erythrobacteraceae</taxon>
        <taxon>Croceicoccus</taxon>
    </lineage>
</organism>
<proteinExistence type="inferred from homology"/>
<dbReference type="OrthoDB" id="5476657at2"/>
<dbReference type="Pfam" id="PF07715">
    <property type="entry name" value="Plug"/>
    <property type="match status" value="1"/>
</dbReference>
<evidence type="ECO:0000256" key="1">
    <source>
        <dbReference type="ARBA" id="ARBA00004442"/>
    </source>
</evidence>
<comment type="caution">
    <text evidence="8">The sequence shown here is derived from an EMBL/GenBank/DDBJ whole genome shotgun (WGS) entry which is preliminary data.</text>
</comment>
<dbReference type="SUPFAM" id="SSF56935">
    <property type="entry name" value="Porins"/>
    <property type="match status" value="1"/>
</dbReference>
<reference evidence="8 9" key="1">
    <citation type="submission" date="2018-12" db="EMBL/GenBank/DDBJ databases">
        <title>Croceicoccus ponticola sp. nov., a lipolytic bacterium isolated from seawater.</title>
        <authorList>
            <person name="Yoon J.-H."/>
        </authorList>
    </citation>
    <scope>NUCLEOTIDE SEQUENCE [LARGE SCALE GENOMIC DNA]</scope>
    <source>
        <strain evidence="8 9">GM-16</strain>
    </source>
</reference>
<dbReference type="InterPro" id="IPR037066">
    <property type="entry name" value="Plug_dom_sf"/>
</dbReference>
<keyword evidence="5" id="KW-0732">Signal</keyword>
<evidence type="ECO:0000256" key="4">
    <source>
        <dbReference type="RuleBase" id="RU003357"/>
    </source>
</evidence>
<evidence type="ECO:0000313" key="8">
    <source>
        <dbReference type="EMBL" id="RVQ69343.1"/>
    </source>
</evidence>
<evidence type="ECO:0000259" key="6">
    <source>
        <dbReference type="Pfam" id="PF00593"/>
    </source>
</evidence>
<dbReference type="Gene3D" id="2.170.130.10">
    <property type="entry name" value="TonB-dependent receptor, plug domain"/>
    <property type="match status" value="1"/>
</dbReference>
<protein>
    <submittedName>
        <fullName evidence="8">TonB-dependent receptor</fullName>
    </submittedName>
</protein>
<dbReference type="NCBIfam" id="TIGR01782">
    <property type="entry name" value="TonB-Xanth-Caul"/>
    <property type="match status" value="1"/>
</dbReference>
<dbReference type="EMBL" id="RXOL01000001">
    <property type="protein sequence ID" value="RVQ69343.1"/>
    <property type="molecule type" value="Genomic_DNA"/>
</dbReference>
<sequence>MAQVSQRTRTKTGFGRYLIGASALAMAAAPNVAFAQDEPVAGSEEDNVILVTGIRASLQAAADIKRDAQGVVDAISAEDIGKFPDTNLAESLQRITGVSIDRSSGEGSTVTVRGFGPEFNLVLLNGRQMPASGIGTGTEAPNSRSFDFANLASEGISGVQVYKSGRASLPTGGIGSVINISTPRPLDKPGLQGSVAAKAVTDNSFGDRKVTPELSGIVSQTFADDTIGVLVSASYQRRKASLAQFNAGWREGYVGNENNWGSLPVDENDWRGNYGRTENRPGPTDIYQVTQNAGYDFTNIDRKRLNGQAVLQVRPMENLTATADYTFSQNTIDSRTNSIGVWFNHDQTSSSWTDGPTAGPNFYSEAFGPGKDLAVTGAVAANRSINHSFGGNLEWEGPGGLRIELDGHHSTATSKPTSPYGSNIAVGAAIFGVQSQTVDFTSDMPVISVDMYPGSELDARNIRPAGNAFRNAYMRDRINELALHGGYDFDAAFIESLDFGVTYTDNSVRSAYGFIQNDTWGGTLAADQTPDDLFEKTDLASHLAGMEGSNDPAIIPNYFQVDTAGLISLLDQELGICSGTGGGAGTCLADYTIDRRVREKTIAPYIQSLHSFDLMADEAHVRLGVRYEETKINSSALVPTPVSTAWTGANEIAINYAAGVSQFTTLKGKYDNWLPAIDFDMSPVQDVKLRASYSHTITRPNYAQLQGGLTLASPIRPGGGSTAAAGNPGLLPYKSKNIDLSAEWYYGPASYVSAGYFRKKVSNFPVTGVTEGSQFNLTDPSAGLGADLIAEARAALPAGSTFDEQLDYVTANYPEVIDPVTGGILGQASDPTVNFRLSQPFNGDRTATLDGWEFAIQHNFWETGFGTILNYTIVNSDTSYDNTLRYTETQFAITGVSDSANAVLFYDKGPLQARVAYNWREGFLAGFGSDPYYVESYGQFDASASYEFKEGLTLFAEGINITNADRKGHMRSDQTVFFAAPGYARYAAGVRMNF</sequence>
<feature type="domain" description="TonB-dependent receptor plug" evidence="7">
    <location>
        <begin position="65"/>
        <end position="172"/>
    </location>
</feature>
<keyword evidence="4" id="KW-0798">TonB box</keyword>
<name>A0A437H1D3_9SPHN</name>
<evidence type="ECO:0000256" key="2">
    <source>
        <dbReference type="ARBA" id="ARBA00023136"/>
    </source>
</evidence>
<dbReference type="PANTHER" id="PTHR40980">
    <property type="entry name" value="PLUG DOMAIN-CONTAINING PROTEIN"/>
    <property type="match status" value="1"/>
</dbReference>
<dbReference type="Pfam" id="PF00593">
    <property type="entry name" value="TonB_dep_Rec_b-barrel"/>
    <property type="match status" value="1"/>
</dbReference>
<keyword evidence="9" id="KW-1185">Reference proteome</keyword>
<feature type="domain" description="TonB-dependent receptor-like beta-barrel" evidence="6">
    <location>
        <begin position="447"/>
        <end position="961"/>
    </location>
</feature>
<gene>
    <name evidence="8" type="ORF">EKN06_03930</name>
</gene>
<dbReference type="RefSeq" id="WP_127611534.1">
    <property type="nucleotide sequence ID" value="NZ_RXOL01000001.1"/>
</dbReference>
<feature type="signal peptide" evidence="5">
    <location>
        <begin position="1"/>
        <end position="35"/>
    </location>
</feature>
<dbReference type="InterPro" id="IPR000531">
    <property type="entry name" value="Beta-barrel_TonB"/>
</dbReference>
<dbReference type="InterPro" id="IPR012910">
    <property type="entry name" value="Plug_dom"/>
</dbReference>
<feature type="chain" id="PRO_5019539254" evidence="5">
    <location>
        <begin position="36"/>
        <end position="994"/>
    </location>
</feature>
<keyword evidence="2 4" id="KW-0472">Membrane</keyword>
<dbReference type="InterPro" id="IPR010104">
    <property type="entry name" value="TonB_rcpt_bac"/>
</dbReference>
<keyword evidence="3" id="KW-0998">Cell outer membrane</keyword>
<evidence type="ECO:0000259" key="7">
    <source>
        <dbReference type="Pfam" id="PF07715"/>
    </source>
</evidence>
<evidence type="ECO:0000256" key="5">
    <source>
        <dbReference type="SAM" id="SignalP"/>
    </source>
</evidence>